<protein>
    <submittedName>
        <fullName evidence="2">Uncharacterized protein</fullName>
    </submittedName>
</protein>
<comment type="caution">
    <text evidence="2">The sequence shown here is derived from an EMBL/GenBank/DDBJ whole genome shotgun (WGS) entry which is preliminary data.</text>
</comment>
<keyword evidence="1" id="KW-0472">Membrane</keyword>
<reference evidence="2 3" key="1">
    <citation type="journal article" date="2017" name="Nat. Commun.">
        <title>In situ click chemistry generation of cyclooxygenase-2 inhibitors.</title>
        <authorList>
            <person name="Bhardwaj A."/>
            <person name="Kaur J."/>
            <person name="Wuest M."/>
            <person name="Wuest F."/>
        </authorList>
    </citation>
    <scope>NUCLEOTIDE SEQUENCE [LARGE SCALE GENOMIC DNA]</scope>
    <source>
        <strain evidence="2">S2_018_000_R2_106</strain>
    </source>
</reference>
<dbReference type="Proteomes" id="UP000320948">
    <property type="component" value="Unassembled WGS sequence"/>
</dbReference>
<keyword evidence="1" id="KW-0812">Transmembrane</keyword>
<keyword evidence="1" id="KW-1133">Transmembrane helix</keyword>
<evidence type="ECO:0000313" key="2">
    <source>
        <dbReference type="EMBL" id="TKW61956.1"/>
    </source>
</evidence>
<dbReference type="AlphaFoldDB" id="A0A6N4R5Q3"/>
<evidence type="ECO:0000313" key="3">
    <source>
        <dbReference type="Proteomes" id="UP000320948"/>
    </source>
</evidence>
<gene>
    <name evidence="2" type="ORF">DI628_04865</name>
</gene>
<sequence>MDPLHIIVLVVIGLYACLQALVWYAENKYPHLVNPGENTTQQPAATENVQPVTVITDTRLEQPRKFAFMMRMRPNRKTDAVPEQKKAA</sequence>
<feature type="transmembrane region" description="Helical" evidence="1">
    <location>
        <begin position="6"/>
        <end position="25"/>
    </location>
</feature>
<accession>A0A6N4R5Q3</accession>
<proteinExistence type="predicted"/>
<name>A0A6N4R5Q3_BLAVI</name>
<evidence type="ECO:0000256" key="1">
    <source>
        <dbReference type="SAM" id="Phobius"/>
    </source>
</evidence>
<dbReference type="EMBL" id="VAFM01000001">
    <property type="protein sequence ID" value="TKW61956.1"/>
    <property type="molecule type" value="Genomic_DNA"/>
</dbReference>
<organism evidence="2 3">
    <name type="scientific">Blastochloris viridis</name>
    <name type="common">Rhodopseudomonas viridis</name>
    <dbReference type="NCBI Taxonomy" id="1079"/>
    <lineage>
        <taxon>Bacteria</taxon>
        <taxon>Pseudomonadati</taxon>
        <taxon>Pseudomonadota</taxon>
        <taxon>Alphaproteobacteria</taxon>
        <taxon>Hyphomicrobiales</taxon>
        <taxon>Blastochloridaceae</taxon>
        <taxon>Blastochloris</taxon>
    </lineage>
</organism>